<gene>
    <name evidence="5" type="ORF">DI525_08325</name>
</gene>
<sequence length="122" mass="13897">MARRYVPQIFDDLDGTELTESDATEIHFSVDGTAYMLEVSEDNARKLHEALEPFISSATKESGRGRRRSSYRNNVSSEATKARNRAIRKWANENGYHVAPRGQIKKEIIEAYDRAHPVNKDS</sequence>
<dbReference type="GO" id="GO:0016746">
    <property type="term" value="F:acyltransferase activity"/>
    <property type="evidence" value="ECO:0007669"/>
    <property type="project" value="InterPro"/>
</dbReference>
<comment type="caution">
    <text evidence="5">The sequence shown here is derived from an EMBL/GenBank/DDBJ whole genome shotgun (WGS) entry which is preliminary data.</text>
</comment>
<dbReference type="InterPro" id="IPR036625">
    <property type="entry name" value="E3-bd_dom_sf"/>
</dbReference>
<feature type="domain" description="Lsr2 dimerization" evidence="3">
    <location>
        <begin position="1"/>
        <end position="61"/>
    </location>
</feature>
<evidence type="ECO:0000313" key="6">
    <source>
        <dbReference type="Proteomes" id="UP000249432"/>
    </source>
</evidence>
<proteinExistence type="predicted"/>
<name>A0A2W5V1X1_9CORY</name>
<dbReference type="Gene3D" id="4.10.320.10">
    <property type="entry name" value="E3-binding domain"/>
    <property type="match status" value="1"/>
</dbReference>
<protein>
    <submittedName>
        <fullName evidence="5">Lsr2 family protein</fullName>
    </submittedName>
</protein>
<dbReference type="RefSeq" id="WP_303735264.1">
    <property type="nucleotide sequence ID" value="NZ_CAKZHK010000004.1"/>
</dbReference>
<accession>A0A2W5V1X1</accession>
<dbReference type="InterPro" id="IPR042261">
    <property type="entry name" value="Lsr2-like_dimerization"/>
</dbReference>
<evidence type="ECO:0000313" key="5">
    <source>
        <dbReference type="EMBL" id="PZR03981.1"/>
    </source>
</evidence>
<evidence type="ECO:0000256" key="2">
    <source>
        <dbReference type="SAM" id="MobiDB-lite"/>
    </source>
</evidence>
<dbReference type="Gene3D" id="3.30.60.230">
    <property type="entry name" value="Lsr2, dimerization domain"/>
    <property type="match status" value="1"/>
</dbReference>
<dbReference type="InterPro" id="IPR055370">
    <property type="entry name" value="Lsr2_DNA-bd"/>
</dbReference>
<dbReference type="GO" id="GO:0003677">
    <property type="term" value="F:DNA binding"/>
    <property type="evidence" value="ECO:0007669"/>
    <property type="project" value="UniProtKB-KW"/>
</dbReference>
<evidence type="ECO:0000259" key="4">
    <source>
        <dbReference type="Pfam" id="PF23359"/>
    </source>
</evidence>
<reference evidence="5 6" key="1">
    <citation type="submission" date="2017-08" db="EMBL/GenBank/DDBJ databases">
        <title>Infants hospitalized years apart are colonized by the same room-sourced microbial strains.</title>
        <authorList>
            <person name="Brooks B."/>
            <person name="Olm M.R."/>
            <person name="Firek B.A."/>
            <person name="Baker R."/>
            <person name="Thomas B.C."/>
            <person name="Morowitz M.J."/>
            <person name="Banfield J.F."/>
        </authorList>
    </citation>
    <scope>NUCLEOTIDE SEQUENCE [LARGE SCALE GENOMIC DNA]</scope>
    <source>
        <strain evidence="5">S2_003_000_R1_3</strain>
    </source>
</reference>
<dbReference type="EMBL" id="QFRA01000024">
    <property type="protein sequence ID" value="PZR03981.1"/>
    <property type="molecule type" value="Genomic_DNA"/>
</dbReference>
<keyword evidence="1" id="KW-0238">DNA-binding</keyword>
<dbReference type="InterPro" id="IPR024412">
    <property type="entry name" value="Lsr2_dim_dom"/>
</dbReference>
<evidence type="ECO:0000259" key="3">
    <source>
        <dbReference type="Pfam" id="PF11774"/>
    </source>
</evidence>
<dbReference type="AlphaFoldDB" id="A0A2W5V1X1"/>
<dbReference type="Proteomes" id="UP000249432">
    <property type="component" value="Unassembled WGS sequence"/>
</dbReference>
<feature type="domain" description="Lsr2 DNA-binding" evidence="4">
    <location>
        <begin position="80"/>
        <end position="115"/>
    </location>
</feature>
<feature type="region of interest" description="Disordered" evidence="2">
    <location>
        <begin position="56"/>
        <end position="83"/>
    </location>
</feature>
<organism evidence="5 6">
    <name type="scientific">Corynebacterium kroppenstedtii</name>
    <dbReference type="NCBI Taxonomy" id="161879"/>
    <lineage>
        <taxon>Bacteria</taxon>
        <taxon>Bacillati</taxon>
        <taxon>Actinomycetota</taxon>
        <taxon>Actinomycetes</taxon>
        <taxon>Mycobacteriales</taxon>
        <taxon>Corynebacteriaceae</taxon>
        <taxon>Corynebacterium</taxon>
    </lineage>
</organism>
<dbReference type="Pfam" id="PF11774">
    <property type="entry name" value="Lsr2"/>
    <property type="match status" value="1"/>
</dbReference>
<dbReference type="Pfam" id="PF23359">
    <property type="entry name" value="Lsr2_DNA-bd"/>
    <property type="match status" value="1"/>
</dbReference>
<evidence type="ECO:0000256" key="1">
    <source>
        <dbReference type="ARBA" id="ARBA00023125"/>
    </source>
</evidence>